<dbReference type="Proteomes" id="UP000887159">
    <property type="component" value="Unassembled WGS sequence"/>
</dbReference>
<accession>A0A8X6RE48</accession>
<dbReference type="InterPro" id="IPR006600">
    <property type="entry name" value="HTH_CenpB_DNA-bd_dom"/>
</dbReference>
<dbReference type="Pfam" id="PF03184">
    <property type="entry name" value="DDE_1"/>
    <property type="match status" value="1"/>
</dbReference>
<evidence type="ECO:0000256" key="2">
    <source>
        <dbReference type="ARBA" id="ARBA00023125"/>
    </source>
</evidence>
<dbReference type="EMBL" id="BMAU01021147">
    <property type="protein sequence ID" value="GFX92380.1"/>
    <property type="molecule type" value="Genomic_DNA"/>
</dbReference>
<evidence type="ECO:0000256" key="3">
    <source>
        <dbReference type="ARBA" id="ARBA00023242"/>
    </source>
</evidence>
<keyword evidence="2" id="KW-0238">DNA-binding</keyword>
<name>A0A8X6RE48_TRICX</name>
<dbReference type="InterPro" id="IPR009057">
    <property type="entry name" value="Homeodomain-like_sf"/>
</dbReference>
<sequence>MASKRKHSTLTLKDKLEVLKRLDKGEGVTKLATEFNVGKAIICDWRKNRRKLEQYCANSSGETLENRQTAKQSLYDKVDNALHIWFTQERQRGTPLKASIGWLDRWKKRHGVRQLTITGEKLSSDFDAAKEYVTTFANLIAEGNYSPQQIYDANETGLNLRALPKKSLASQEEKSAPGYKMSKDRVTLMACSNAFGTEELSSGEIKAIFLPPNVTPLLQPMDPCVLQKLKQIYRKQFLRTLIEDDTVSLVAKIKQTNMKDVVYWSAESWENVTDQTLIKFWKKLWPTLEYAENQPENDVTSLLQQVQTIPGCEEAGERYINKWIEEDGETAEFLTDDDIAAAVTQEPMEEEGDDETQCDKKDVVPHADGAAALDLALRYLEQQPDTTPADVLFMRRWRNYASSKKTVFVASEKNN</sequence>
<evidence type="ECO:0000313" key="8">
    <source>
        <dbReference type="Proteomes" id="UP000887159"/>
    </source>
</evidence>
<comment type="subcellular location">
    <subcellularLocation>
        <location evidence="1">Nucleus</location>
    </subcellularLocation>
</comment>
<feature type="domain" description="DDE-1" evidence="4">
    <location>
        <begin position="202"/>
        <end position="281"/>
    </location>
</feature>
<evidence type="ECO:0000313" key="7">
    <source>
        <dbReference type="EMBL" id="GFX92380.1"/>
    </source>
</evidence>
<evidence type="ECO:0000259" key="4">
    <source>
        <dbReference type="Pfam" id="PF03184"/>
    </source>
</evidence>
<protein>
    <submittedName>
        <fullName evidence="7">Jerky protein homolog-like</fullName>
    </submittedName>
</protein>
<dbReference type="SUPFAM" id="SSF46689">
    <property type="entry name" value="Homeodomain-like"/>
    <property type="match status" value="2"/>
</dbReference>
<evidence type="ECO:0000259" key="6">
    <source>
        <dbReference type="Pfam" id="PF04218"/>
    </source>
</evidence>
<dbReference type="AlphaFoldDB" id="A0A8X6RE48"/>
<evidence type="ECO:0000256" key="1">
    <source>
        <dbReference type="ARBA" id="ARBA00004123"/>
    </source>
</evidence>
<reference evidence="7" key="1">
    <citation type="submission" date="2020-08" db="EMBL/GenBank/DDBJ databases">
        <title>Multicomponent nature underlies the extraordinary mechanical properties of spider dragline silk.</title>
        <authorList>
            <person name="Kono N."/>
            <person name="Nakamura H."/>
            <person name="Mori M."/>
            <person name="Yoshida Y."/>
            <person name="Ohtoshi R."/>
            <person name="Malay A.D."/>
            <person name="Moran D.A.P."/>
            <person name="Tomita M."/>
            <person name="Numata K."/>
            <person name="Arakawa K."/>
        </authorList>
    </citation>
    <scope>NUCLEOTIDE SEQUENCE</scope>
</reference>
<dbReference type="InterPro" id="IPR050863">
    <property type="entry name" value="CenT-Element_Derived"/>
</dbReference>
<comment type="caution">
    <text evidence="7">The sequence shown here is derived from an EMBL/GenBank/DDBJ whole genome shotgun (WGS) entry which is preliminary data.</text>
</comment>
<feature type="domain" description="HTH psq-type" evidence="6">
    <location>
        <begin position="4"/>
        <end position="52"/>
    </location>
</feature>
<keyword evidence="3" id="KW-0539">Nucleus</keyword>
<dbReference type="GO" id="GO:0005634">
    <property type="term" value="C:nucleus"/>
    <property type="evidence" value="ECO:0007669"/>
    <property type="project" value="UniProtKB-SubCell"/>
</dbReference>
<dbReference type="PANTHER" id="PTHR19303:SF16">
    <property type="entry name" value="JERKY PROTEIN HOMOLOG-LIKE"/>
    <property type="match status" value="1"/>
</dbReference>
<dbReference type="GO" id="GO:0003677">
    <property type="term" value="F:DNA binding"/>
    <property type="evidence" value="ECO:0007669"/>
    <property type="project" value="UniProtKB-KW"/>
</dbReference>
<dbReference type="InterPro" id="IPR007889">
    <property type="entry name" value="HTH_Psq"/>
</dbReference>
<dbReference type="InterPro" id="IPR004875">
    <property type="entry name" value="DDE_SF_endonuclease_dom"/>
</dbReference>
<keyword evidence="8" id="KW-1185">Reference proteome</keyword>
<dbReference type="Pfam" id="PF03221">
    <property type="entry name" value="HTH_Tnp_Tc5"/>
    <property type="match status" value="1"/>
</dbReference>
<organism evidence="7 8">
    <name type="scientific">Trichonephila clavipes</name>
    <name type="common">Golden silk orbweaver</name>
    <name type="synonym">Nephila clavipes</name>
    <dbReference type="NCBI Taxonomy" id="2585209"/>
    <lineage>
        <taxon>Eukaryota</taxon>
        <taxon>Metazoa</taxon>
        <taxon>Ecdysozoa</taxon>
        <taxon>Arthropoda</taxon>
        <taxon>Chelicerata</taxon>
        <taxon>Arachnida</taxon>
        <taxon>Araneae</taxon>
        <taxon>Araneomorphae</taxon>
        <taxon>Entelegynae</taxon>
        <taxon>Araneoidea</taxon>
        <taxon>Nephilidae</taxon>
        <taxon>Trichonephila</taxon>
    </lineage>
</organism>
<feature type="domain" description="HTH CENPB-type" evidence="5">
    <location>
        <begin position="81"/>
        <end position="112"/>
    </location>
</feature>
<proteinExistence type="predicted"/>
<dbReference type="Pfam" id="PF04218">
    <property type="entry name" value="CENP-B_N"/>
    <property type="match status" value="1"/>
</dbReference>
<dbReference type="Gene3D" id="1.10.10.60">
    <property type="entry name" value="Homeodomain-like"/>
    <property type="match status" value="1"/>
</dbReference>
<dbReference type="PANTHER" id="PTHR19303">
    <property type="entry name" value="TRANSPOSON"/>
    <property type="match status" value="1"/>
</dbReference>
<gene>
    <name evidence="7" type="primary">Jrkl</name>
    <name evidence="7" type="ORF">TNCV_1706561</name>
</gene>
<evidence type="ECO:0000259" key="5">
    <source>
        <dbReference type="Pfam" id="PF03221"/>
    </source>
</evidence>